<name>A0A4Y2JUK4_ARAVE</name>
<feature type="compositionally biased region" description="Basic and acidic residues" evidence="1">
    <location>
        <begin position="92"/>
        <end position="102"/>
    </location>
</feature>
<dbReference type="Proteomes" id="UP000499080">
    <property type="component" value="Unassembled WGS sequence"/>
</dbReference>
<gene>
    <name evidence="2" type="ORF">AVEN_184902_1</name>
</gene>
<dbReference type="AlphaFoldDB" id="A0A4Y2JUK4"/>
<organism evidence="2 3">
    <name type="scientific">Araneus ventricosus</name>
    <name type="common">Orbweaver spider</name>
    <name type="synonym">Epeira ventricosa</name>
    <dbReference type="NCBI Taxonomy" id="182803"/>
    <lineage>
        <taxon>Eukaryota</taxon>
        <taxon>Metazoa</taxon>
        <taxon>Ecdysozoa</taxon>
        <taxon>Arthropoda</taxon>
        <taxon>Chelicerata</taxon>
        <taxon>Arachnida</taxon>
        <taxon>Araneae</taxon>
        <taxon>Araneomorphae</taxon>
        <taxon>Entelegynae</taxon>
        <taxon>Araneoidea</taxon>
        <taxon>Araneidae</taxon>
        <taxon>Araneus</taxon>
    </lineage>
</organism>
<feature type="region of interest" description="Disordered" evidence="1">
    <location>
        <begin position="19"/>
        <end position="39"/>
    </location>
</feature>
<feature type="region of interest" description="Disordered" evidence="1">
    <location>
        <begin position="61"/>
        <end position="102"/>
    </location>
</feature>
<keyword evidence="3" id="KW-1185">Reference proteome</keyword>
<sequence length="114" mass="12727">MSFPKLFSLNLFEPFPFLGQRRERGGPVRGEEPPTEEGWRLRDAEDAALLFGRVGLRRQPLRGHAQGTLQLPGPPQGGLRAGEQRPLGEVQRVGHRDDHHQDGQVSALLKIFST</sequence>
<dbReference type="EMBL" id="BGPR01003927">
    <property type="protein sequence ID" value="GBM94011.1"/>
    <property type="molecule type" value="Genomic_DNA"/>
</dbReference>
<accession>A0A4Y2JUK4</accession>
<proteinExistence type="predicted"/>
<evidence type="ECO:0000313" key="3">
    <source>
        <dbReference type="Proteomes" id="UP000499080"/>
    </source>
</evidence>
<evidence type="ECO:0000256" key="1">
    <source>
        <dbReference type="SAM" id="MobiDB-lite"/>
    </source>
</evidence>
<reference evidence="2 3" key="1">
    <citation type="journal article" date="2019" name="Sci. Rep.">
        <title>Orb-weaving spider Araneus ventricosus genome elucidates the spidroin gene catalogue.</title>
        <authorList>
            <person name="Kono N."/>
            <person name="Nakamura H."/>
            <person name="Ohtoshi R."/>
            <person name="Moran D.A.P."/>
            <person name="Shinohara A."/>
            <person name="Yoshida Y."/>
            <person name="Fujiwara M."/>
            <person name="Mori M."/>
            <person name="Tomita M."/>
            <person name="Arakawa K."/>
        </authorList>
    </citation>
    <scope>NUCLEOTIDE SEQUENCE [LARGE SCALE GENOMIC DNA]</scope>
</reference>
<comment type="caution">
    <text evidence="2">The sequence shown here is derived from an EMBL/GenBank/DDBJ whole genome shotgun (WGS) entry which is preliminary data.</text>
</comment>
<protein>
    <submittedName>
        <fullName evidence="2">Uncharacterized protein</fullName>
    </submittedName>
</protein>
<feature type="compositionally biased region" description="Basic and acidic residues" evidence="1">
    <location>
        <begin position="20"/>
        <end position="39"/>
    </location>
</feature>
<evidence type="ECO:0000313" key="2">
    <source>
        <dbReference type="EMBL" id="GBM94011.1"/>
    </source>
</evidence>